<keyword evidence="3" id="KW-0576">Peroxisome</keyword>
<keyword evidence="1" id="KW-0962">Peroxisome biogenesis</keyword>
<protein>
    <recommendedName>
        <fullName evidence="8">Peroxin 11C</fullName>
    </recommendedName>
</protein>
<evidence type="ECO:0008006" key="8">
    <source>
        <dbReference type="Google" id="ProtNLM"/>
    </source>
</evidence>
<evidence type="ECO:0000313" key="6">
    <source>
        <dbReference type="EMBL" id="ODN90811.1"/>
    </source>
</evidence>
<feature type="compositionally biased region" description="Basic and acidic residues" evidence="5">
    <location>
        <begin position="226"/>
        <end position="236"/>
    </location>
</feature>
<dbReference type="AlphaFoldDB" id="A0A1E3ISX6"/>
<dbReference type="Pfam" id="PF05648">
    <property type="entry name" value="PEX11"/>
    <property type="match status" value="1"/>
</dbReference>
<sequence>MSASKPSRSILNDPKHLLARLTRLESTIPGLDATLMLAQYSSPLIIALLLKLASIRARHPKVKLSQAAGQGVLKVDGGYGLVQLAEGWGRAGGSIGDARVIMRAFGMLPVLQSLLALHPKPLTSLLTLLSPDGLAKALQSPKAISTLQCLAILAYYPLEHVSWLATKGIISMSPQKVGKATLWSVRFWALYVALKVYELQKTYLALSSRTRALQHSKPDVSPTEAEGFKVQDEKTGPKDIQGKVEEKVSQAKVLGKEWLTWRNATISNAGYAPLTIHWSTPGGIWGSPLITGTMGSVAAVGSLLAEWHKGDIEYE</sequence>
<dbReference type="PANTHER" id="PTHR12652">
    <property type="entry name" value="PEROXISOMAL BIOGENESIS FACTOR 11"/>
    <property type="match status" value="1"/>
</dbReference>
<evidence type="ECO:0000313" key="7">
    <source>
        <dbReference type="Proteomes" id="UP000094819"/>
    </source>
</evidence>
<dbReference type="EMBL" id="AWGH01000020">
    <property type="protein sequence ID" value="ODN90811.1"/>
    <property type="molecule type" value="Genomic_DNA"/>
</dbReference>
<dbReference type="PANTHER" id="PTHR12652:SF25">
    <property type="entry name" value="MICROBODY (PEROXISOME) PROLIFERATION PROTEIN PEROXIN 11C (EUROFUNG)"/>
    <property type="match status" value="1"/>
</dbReference>
<organism evidence="6 7">
    <name type="scientific">Cryptococcus wingfieldii CBS 7118</name>
    <dbReference type="NCBI Taxonomy" id="1295528"/>
    <lineage>
        <taxon>Eukaryota</taxon>
        <taxon>Fungi</taxon>
        <taxon>Dikarya</taxon>
        <taxon>Basidiomycota</taxon>
        <taxon>Agaricomycotina</taxon>
        <taxon>Tremellomycetes</taxon>
        <taxon>Tremellales</taxon>
        <taxon>Cryptococcaceae</taxon>
        <taxon>Cryptococcus</taxon>
    </lineage>
</organism>
<dbReference type="Proteomes" id="UP000094819">
    <property type="component" value="Unassembled WGS sequence"/>
</dbReference>
<evidence type="ECO:0000256" key="5">
    <source>
        <dbReference type="SAM" id="MobiDB-lite"/>
    </source>
</evidence>
<evidence type="ECO:0000256" key="3">
    <source>
        <dbReference type="ARBA" id="ARBA00023140"/>
    </source>
</evidence>
<accession>A0A1E3ISX6</accession>
<dbReference type="RefSeq" id="XP_019029913.1">
    <property type="nucleotide sequence ID" value="XM_019178194.1"/>
</dbReference>
<evidence type="ECO:0000256" key="2">
    <source>
        <dbReference type="ARBA" id="ARBA00023136"/>
    </source>
</evidence>
<gene>
    <name evidence="6" type="ORF">L198_06128</name>
</gene>
<keyword evidence="2" id="KW-0472">Membrane</keyword>
<comment type="caution">
    <text evidence="6">The sequence shown here is derived from an EMBL/GenBank/DDBJ whole genome shotgun (WGS) entry which is preliminary data.</text>
</comment>
<dbReference type="GeneID" id="30195340"/>
<dbReference type="OrthoDB" id="10005898at2759"/>
<reference evidence="6 7" key="1">
    <citation type="submission" date="2016-06" db="EMBL/GenBank/DDBJ databases">
        <title>Evolution of pathogenesis and genome organization in the Tremellales.</title>
        <authorList>
            <person name="Cuomo C."/>
            <person name="Litvintseva A."/>
            <person name="Heitman J."/>
            <person name="Chen Y."/>
            <person name="Sun S."/>
            <person name="Springer D."/>
            <person name="Dromer F."/>
            <person name="Young S."/>
            <person name="Zeng Q."/>
            <person name="Chapman S."/>
            <person name="Gujja S."/>
            <person name="Saif S."/>
            <person name="Birren B."/>
        </authorList>
    </citation>
    <scope>NUCLEOTIDE SEQUENCE [LARGE SCALE GENOMIC DNA]</scope>
    <source>
        <strain evidence="6 7">CBS 7118</strain>
    </source>
</reference>
<feature type="region of interest" description="Disordered" evidence="5">
    <location>
        <begin position="216"/>
        <end position="236"/>
    </location>
</feature>
<keyword evidence="7" id="KW-1185">Reference proteome</keyword>
<evidence type="ECO:0000256" key="4">
    <source>
        <dbReference type="ARBA" id="ARBA00046271"/>
    </source>
</evidence>
<comment type="subcellular location">
    <subcellularLocation>
        <location evidence="4">Peroxisome membrane</location>
    </subcellularLocation>
</comment>
<evidence type="ECO:0000256" key="1">
    <source>
        <dbReference type="ARBA" id="ARBA00022593"/>
    </source>
</evidence>
<proteinExistence type="predicted"/>
<dbReference type="GO" id="GO:0005778">
    <property type="term" value="C:peroxisomal membrane"/>
    <property type="evidence" value="ECO:0007669"/>
    <property type="project" value="UniProtKB-SubCell"/>
</dbReference>
<dbReference type="InterPro" id="IPR008733">
    <property type="entry name" value="PEX11"/>
</dbReference>
<name>A0A1E3ISX6_9TREE</name>
<dbReference type="GO" id="GO:0016559">
    <property type="term" value="P:peroxisome fission"/>
    <property type="evidence" value="ECO:0007669"/>
    <property type="project" value="InterPro"/>
</dbReference>